<keyword evidence="2" id="KW-1185">Reference proteome</keyword>
<sequence length="103" mass="11846">KRNILYTIIEFRNLKGRPEGANRAYLAATSPKSRSPRFLIYLSFDVLNALKELGRDTRFEDDIKSDKGYSGSLVTRYLKSITNYNLLRATFSISFFFGPPKKV</sequence>
<name>A0AAD6DYK3_9EURO</name>
<dbReference type="Proteomes" id="UP001213799">
    <property type="component" value="Unassembled WGS sequence"/>
</dbReference>
<dbReference type="GeneID" id="81588809"/>
<organism evidence="1 2">
    <name type="scientific">Penicillium hordei</name>
    <dbReference type="NCBI Taxonomy" id="40994"/>
    <lineage>
        <taxon>Eukaryota</taxon>
        <taxon>Fungi</taxon>
        <taxon>Dikarya</taxon>
        <taxon>Ascomycota</taxon>
        <taxon>Pezizomycotina</taxon>
        <taxon>Eurotiomycetes</taxon>
        <taxon>Eurotiomycetidae</taxon>
        <taxon>Eurotiales</taxon>
        <taxon>Aspergillaceae</taxon>
        <taxon>Penicillium</taxon>
    </lineage>
</organism>
<comment type="caution">
    <text evidence="1">The sequence shown here is derived from an EMBL/GenBank/DDBJ whole genome shotgun (WGS) entry which is preliminary data.</text>
</comment>
<feature type="non-terminal residue" evidence="1">
    <location>
        <position position="103"/>
    </location>
</feature>
<reference evidence="1" key="2">
    <citation type="submission" date="2023-01" db="EMBL/GenBank/DDBJ databases">
        <authorList>
            <person name="Petersen C."/>
        </authorList>
    </citation>
    <scope>NUCLEOTIDE SEQUENCE</scope>
    <source>
        <strain evidence="1">IBT 12815</strain>
    </source>
</reference>
<reference evidence="1" key="1">
    <citation type="journal article" date="2023" name="IMA Fungus">
        <title>Comparative genomic study of the Penicillium genus elucidates a diverse pangenome and 15 lateral gene transfer events.</title>
        <authorList>
            <person name="Petersen C."/>
            <person name="Sorensen T."/>
            <person name="Nielsen M.R."/>
            <person name="Sondergaard T.E."/>
            <person name="Sorensen J.L."/>
            <person name="Fitzpatrick D.A."/>
            <person name="Frisvad J.C."/>
            <person name="Nielsen K.L."/>
        </authorList>
    </citation>
    <scope>NUCLEOTIDE SEQUENCE</scope>
    <source>
        <strain evidence="1">IBT 12815</strain>
    </source>
</reference>
<evidence type="ECO:0000313" key="2">
    <source>
        <dbReference type="Proteomes" id="UP001213799"/>
    </source>
</evidence>
<proteinExistence type="predicted"/>
<gene>
    <name evidence="1" type="ORF">N7537_007511</name>
</gene>
<dbReference type="EMBL" id="JAQJAE010000004">
    <property type="protein sequence ID" value="KAJ5597427.1"/>
    <property type="molecule type" value="Genomic_DNA"/>
</dbReference>
<protein>
    <submittedName>
        <fullName evidence="1">Uncharacterized protein</fullName>
    </submittedName>
</protein>
<evidence type="ECO:0000313" key="1">
    <source>
        <dbReference type="EMBL" id="KAJ5597427.1"/>
    </source>
</evidence>
<dbReference type="RefSeq" id="XP_056750643.1">
    <property type="nucleotide sequence ID" value="XM_056898567.1"/>
</dbReference>
<accession>A0AAD6DYK3</accession>
<dbReference type="AlphaFoldDB" id="A0AAD6DYK3"/>